<protein>
    <submittedName>
        <fullName evidence="8">Tyrosine-type recombinase/integrase</fullName>
    </submittedName>
</protein>
<dbReference type="PROSITE" id="PS51898">
    <property type="entry name" value="TYR_RECOMBINASE"/>
    <property type="match status" value="1"/>
</dbReference>
<evidence type="ECO:0000256" key="4">
    <source>
        <dbReference type="ARBA" id="ARBA00023015"/>
    </source>
</evidence>
<evidence type="ECO:0000256" key="6">
    <source>
        <dbReference type="ARBA" id="ARBA00023172"/>
    </source>
</evidence>
<evidence type="ECO:0000259" key="7">
    <source>
        <dbReference type="PROSITE" id="PS51898"/>
    </source>
</evidence>
<keyword evidence="6" id="KW-0233">DNA recombination</keyword>
<sequence>MNSPKVVALNDTEHTIPTSFKRTVPLRGKSTKPREYLTKDEIGQLIDQTKKGRYAHRDATMITMAFRHGLRVSELVDMRWSDVDFSTARLHVRRAKGSNDGVHILQGDEMRALKRLKRESTQSPFMFISERGAPVSTDGFRKAMNRWGIKCGFDWSISPHCLRHACGYHLANNNMDTRSLQEWLGHKDITNTVRYTKLAANRFDNTNFNW</sequence>
<dbReference type="InterPro" id="IPR002104">
    <property type="entry name" value="Integrase_catalytic"/>
</dbReference>
<accession>A0ABY9TMG8</accession>
<feature type="domain" description="Tyr recombinase" evidence="7">
    <location>
        <begin position="32"/>
        <end position="208"/>
    </location>
</feature>
<organism evidence="8 9">
    <name type="scientific">Thalassotalea nanhaiensis</name>
    <dbReference type="NCBI Taxonomy" id="3065648"/>
    <lineage>
        <taxon>Bacteria</taxon>
        <taxon>Pseudomonadati</taxon>
        <taxon>Pseudomonadota</taxon>
        <taxon>Gammaproteobacteria</taxon>
        <taxon>Alteromonadales</taxon>
        <taxon>Colwelliaceae</taxon>
        <taxon>Thalassotalea</taxon>
    </lineage>
</organism>
<evidence type="ECO:0000313" key="9">
    <source>
        <dbReference type="Proteomes" id="UP001248581"/>
    </source>
</evidence>
<evidence type="ECO:0000256" key="1">
    <source>
        <dbReference type="ARBA" id="ARBA00008857"/>
    </source>
</evidence>
<dbReference type="InterPro" id="IPR011010">
    <property type="entry name" value="DNA_brk_join_enz"/>
</dbReference>
<name>A0ABY9TMG8_9GAMM</name>
<gene>
    <name evidence="8" type="ORF">RI845_07395</name>
</gene>
<keyword evidence="9" id="KW-1185">Reference proteome</keyword>
<reference evidence="9" key="1">
    <citation type="submission" date="2023-09" db="EMBL/GenBank/DDBJ databases">
        <authorList>
            <person name="Zhang C."/>
        </authorList>
    </citation>
    <scope>NUCLEOTIDE SEQUENCE [LARGE SCALE GENOMIC DNA]</scope>
    <source>
        <strain evidence="9">SQ345</strain>
    </source>
</reference>
<dbReference type="Pfam" id="PF00589">
    <property type="entry name" value="Phage_integrase"/>
    <property type="match status" value="1"/>
</dbReference>
<keyword evidence="4" id="KW-0805">Transcription regulation</keyword>
<evidence type="ECO:0000313" key="8">
    <source>
        <dbReference type="EMBL" id="WNC69952.1"/>
    </source>
</evidence>
<keyword evidence="5" id="KW-0804">Transcription</keyword>
<dbReference type="InterPro" id="IPR013762">
    <property type="entry name" value="Integrase-like_cat_sf"/>
</dbReference>
<evidence type="ECO:0000256" key="3">
    <source>
        <dbReference type="ARBA" id="ARBA00022908"/>
    </source>
</evidence>
<dbReference type="SUPFAM" id="SSF56349">
    <property type="entry name" value="DNA breaking-rejoining enzymes"/>
    <property type="match status" value="1"/>
</dbReference>
<dbReference type="Proteomes" id="UP001248581">
    <property type="component" value="Chromosome"/>
</dbReference>
<dbReference type="PANTHER" id="PTHR30349">
    <property type="entry name" value="PHAGE INTEGRASE-RELATED"/>
    <property type="match status" value="1"/>
</dbReference>
<dbReference type="Gene3D" id="1.10.443.10">
    <property type="entry name" value="Intergrase catalytic core"/>
    <property type="match status" value="1"/>
</dbReference>
<comment type="similarity">
    <text evidence="1">Belongs to the 'phage' integrase family.</text>
</comment>
<dbReference type="InterPro" id="IPR050090">
    <property type="entry name" value="Tyrosine_recombinase_XerCD"/>
</dbReference>
<keyword evidence="3" id="KW-0229">DNA integration</keyword>
<evidence type="ECO:0000256" key="5">
    <source>
        <dbReference type="ARBA" id="ARBA00023163"/>
    </source>
</evidence>
<dbReference type="PANTHER" id="PTHR30349:SF62">
    <property type="entry name" value="TYPE 1 FIMBRIAE REGULATORY PROTEIN FIMB-RELATED"/>
    <property type="match status" value="1"/>
</dbReference>
<keyword evidence="2" id="KW-1029">Fimbrium biogenesis</keyword>
<evidence type="ECO:0000256" key="2">
    <source>
        <dbReference type="ARBA" id="ARBA00022558"/>
    </source>
</evidence>
<proteinExistence type="inferred from homology"/>
<dbReference type="EMBL" id="CP134146">
    <property type="protein sequence ID" value="WNC69952.1"/>
    <property type="molecule type" value="Genomic_DNA"/>
</dbReference>
<dbReference type="RefSeq" id="WP_348389094.1">
    <property type="nucleotide sequence ID" value="NZ_CP134146.1"/>
</dbReference>